<accession>A0A484KCR8</accession>
<proteinExistence type="predicted"/>
<dbReference type="AlphaFoldDB" id="A0A484KCR8"/>
<protein>
    <submittedName>
        <fullName evidence="1">Uncharacterized protein</fullName>
    </submittedName>
</protein>
<evidence type="ECO:0000313" key="2">
    <source>
        <dbReference type="Proteomes" id="UP000595140"/>
    </source>
</evidence>
<gene>
    <name evidence="1" type="ORF">CCAM_LOCUS4454</name>
</gene>
<reference evidence="1 2" key="1">
    <citation type="submission" date="2018-04" db="EMBL/GenBank/DDBJ databases">
        <authorList>
            <person name="Vogel A."/>
        </authorList>
    </citation>
    <scope>NUCLEOTIDE SEQUENCE [LARGE SCALE GENOMIC DNA]</scope>
</reference>
<organism evidence="1 2">
    <name type="scientific">Cuscuta campestris</name>
    <dbReference type="NCBI Taxonomy" id="132261"/>
    <lineage>
        <taxon>Eukaryota</taxon>
        <taxon>Viridiplantae</taxon>
        <taxon>Streptophyta</taxon>
        <taxon>Embryophyta</taxon>
        <taxon>Tracheophyta</taxon>
        <taxon>Spermatophyta</taxon>
        <taxon>Magnoliopsida</taxon>
        <taxon>eudicotyledons</taxon>
        <taxon>Gunneridae</taxon>
        <taxon>Pentapetalae</taxon>
        <taxon>asterids</taxon>
        <taxon>lamiids</taxon>
        <taxon>Solanales</taxon>
        <taxon>Convolvulaceae</taxon>
        <taxon>Cuscuteae</taxon>
        <taxon>Cuscuta</taxon>
        <taxon>Cuscuta subgen. Grammica</taxon>
        <taxon>Cuscuta sect. Cleistogrammica</taxon>
    </lineage>
</organism>
<name>A0A484KCR8_9ASTE</name>
<keyword evidence="2" id="KW-1185">Reference proteome</keyword>
<sequence>MTCLRKPLGGRLAGGGLRMTDPAVAECAPLPRWSFLVLSLGPSKWALAKLGWAVFLLGWIPPFPGLSKLRFPGQNHLTIDCHEVTVDYHGPRNLGTKAAQKDNRLSTVVNRLSASSEPRIMTYFAYRDKRSCLMRFFRGPSRNLWDPMGFHHWACKLAFGIRLSALVVGVRTLQDKESSFCHVNNLEHPSVT</sequence>
<dbReference type="Proteomes" id="UP000595140">
    <property type="component" value="Unassembled WGS sequence"/>
</dbReference>
<evidence type="ECO:0000313" key="1">
    <source>
        <dbReference type="EMBL" id="VFQ62678.1"/>
    </source>
</evidence>
<dbReference type="EMBL" id="OOIL02000230">
    <property type="protein sequence ID" value="VFQ62678.1"/>
    <property type="molecule type" value="Genomic_DNA"/>
</dbReference>